<dbReference type="InterPro" id="IPR002508">
    <property type="entry name" value="MurNAc-LAA_cat"/>
</dbReference>
<protein>
    <submittedName>
        <fullName evidence="3">N-acetylmuramoyl-L-alanine amidase LytC</fullName>
        <ecNumber evidence="3">3.5.1.28</ecNumber>
    </submittedName>
</protein>
<keyword evidence="1 3" id="KW-0378">Hydrolase</keyword>
<evidence type="ECO:0000313" key="3">
    <source>
        <dbReference type="EMBL" id="MPN22841.1"/>
    </source>
</evidence>
<dbReference type="PANTHER" id="PTHR30404:SF0">
    <property type="entry name" value="N-ACETYLMURAMOYL-L-ALANINE AMIDASE AMIC"/>
    <property type="match status" value="1"/>
</dbReference>
<dbReference type="AlphaFoldDB" id="A0A645G7G5"/>
<dbReference type="SMART" id="SM00646">
    <property type="entry name" value="Ami_3"/>
    <property type="match status" value="1"/>
</dbReference>
<name>A0A645G7G5_9ZZZZ</name>
<evidence type="ECO:0000259" key="2">
    <source>
        <dbReference type="SMART" id="SM00646"/>
    </source>
</evidence>
<dbReference type="Pfam" id="PF01520">
    <property type="entry name" value="Amidase_3"/>
    <property type="match status" value="1"/>
</dbReference>
<dbReference type="InterPro" id="IPR050695">
    <property type="entry name" value="N-acetylmuramoyl_amidase_3"/>
</dbReference>
<feature type="domain" description="MurNAc-LAA" evidence="2">
    <location>
        <begin position="99"/>
        <end position="246"/>
    </location>
</feature>
<organism evidence="3">
    <name type="scientific">bioreactor metagenome</name>
    <dbReference type="NCBI Taxonomy" id="1076179"/>
    <lineage>
        <taxon>unclassified sequences</taxon>
        <taxon>metagenomes</taxon>
        <taxon>ecological metagenomes</taxon>
    </lineage>
</organism>
<dbReference type="CDD" id="cd02696">
    <property type="entry name" value="MurNAc-LAA"/>
    <property type="match status" value="1"/>
</dbReference>
<dbReference type="GO" id="GO:0008745">
    <property type="term" value="F:N-acetylmuramoyl-L-alanine amidase activity"/>
    <property type="evidence" value="ECO:0007669"/>
    <property type="project" value="UniProtKB-EC"/>
</dbReference>
<dbReference type="PANTHER" id="PTHR30404">
    <property type="entry name" value="N-ACETYLMURAMOYL-L-ALANINE AMIDASE"/>
    <property type="match status" value="1"/>
</dbReference>
<proteinExistence type="predicted"/>
<accession>A0A645G7G5</accession>
<gene>
    <name evidence="3" type="primary">lytC_16</name>
    <name evidence="3" type="ORF">SDC9_170225</name>
</gene>
<dbReference type="GO" id="GO:0009253">
    <property type="term" value="P:peptidoglycan catabolic process"/>
    <property type="evidence" value="ECO:0007669"/>
    <property type="project" value="InterPro"/>
</dbReference>
<dbReference type="EMBL" id="VSSQ01071172">
    <property type="protein sequence ID" value="MPN22841.1"/>
    <property type="molecule type" value="Genomic_DNA"/>
</dbReference>
<dbReference type="Gene3D" id="3.40.630.40">
    <property type="entry name" value="Zn-dependent exopeptidases"/>
    <property type="match status" value="1"/>
</dbReference>
<sequence length="251" mass="27371">MRLPIRYALTILCVVLFSTEPVSANDVGSSVPVTAIIIDAGHGGHDPGARSSYPGGPVEKDVVLDIALRLRAELQRMQPDINIVMTRETDVFITLEERSAIARAVDPGLSGQSILISIHTNGSTSESPAGFELLIKEHSKRVAFFGKDIEPWRLVRYAQENATQLNQNLNLANLALARSLETSIATMFPSMRDRGVKEQDVWVLNASAIPSVLVETSFITNTEEARLMQDDVWLSKMALAIAEGVLAYSGL</sequence>
<dbReference type="SUPFAM" id="SSF53187">
    <property type="entry name" value="Zn-dependent exopeptidases"/>
    <property type="match status" value="1"/>
</dbReference>
<reference evidence="3" key="1">
    <citation type="submission" date="2019-08" db="EMBL/GenBank/DDBJ databases">
        <authorList>
            <person name="Kucharzyk K."/>
            <person name="Murdoch R.W."/>
            <person name="Higgins S."/>
            <person name="Loffler F."/>
        </authorList>
    </citation>
    <scope>NUCLEOTIDE SEQUENCE</scope>
</reference>
<evidence type="ECO:0000256" key="1">
    <source>
        <dbReference type="ARBA" id="ARBA00022801"/>
    </source>
</evidence>
<dbReference type="GO" id="GO:0030288">
    <property type="term" value="C:outer membrane-bounded periplasmic space"/>
    <property type="evidence" value="ECO:0007669"/>
    <property type="project" value="TreeGrafter"/>
</dbReference>
<comment type="caution">
    <text evidence="3">The sequence shown here is derived from an EMBL/GenBank/DDBJ whole genome shotgun (WGS) entry which is preliminary data.</text>
</comment>
<dbReference type="EC" id="3.5.1.28" evidence="3"/>